<dbReference type="InterPro" id="IPR038122">
    <property type="entry name" value="PFU_sf"/>
</dbReference>
<dbReference type="GO" id="GO:0043130">
    <property type="term" value="F:ubiquitin binding"/>
    <property type="evidence" value="ECO:0007669"/>
    <property type="project" value="TreeGrafter"/>
</dbReference>
<evidence type="ECO:0000259" key="8">
    <source>
        <dbReference type="PROSITE" id="PS51394"/>
    </source>
</evidence>
<evidence type="ECO:0000313" key="10">
    <source>
        <dbReference type="EMBL" id="RTG85601.1"/>
    </source>
</evidence>
<evidence type="ECO:0000256" key="3">
    <source>
        <dbReference type="ARBA" id="ARBA00022490"/>
    </source>
</evidence>
<dbReference type="PROSITE" id="PS50082">
    <property type="entry name" value="WD_REPEATS_2"/>
    <property type="match status" value="4"/>
</dbReference>
<evidence type="ECO:0000313" key="11">
    <source>
        <dbReference type="Proteomes" id="UP000290809"/>
    </source>
</evidence>
<dbReference type="PROSITE" id="PS51396">
    <property type="entry name" value="PUL"/>
    <property type="match status" value="1"/>
</dbReference>
<dbReference type="InterPro" id="IPR020472">
    <property type="entry name" value="WD40_PAC1"/>
</dbReference>
<dbReference type="GO" id="GO:0005634">
    <property type="term" value="C:nucleus"/>
    <property type="evidence" value="ECO:0007669"/>
    <property type="project" value="TreeGrafter"/>
</dbReference>
<dbReference type="InterPro" id="IPR015943">
    <property type="entry name" value="WD40/YVTN_repeat-like_dom_sf"/>
</dbReference>
<dbReference type="InterPro" id="IPR001680">
    <property type="entry name" value="WD40_rpt"/>
</dbReference>
<dbReference type="PANTHER" id="PTHR19849">
    <property type="entry name" value="PHOSPHOLIPASE A-2-ACTIVATING PROTEIN"/>
    <property type="match status" value="1"/>
</dbReference>
<protein>
    <submittedName>
        <fullName evidence="10">Phospholipase A-2-activating protein</fullName>
    </submittedName>
</protein>
<dbReference type="Pfam" id="PF09070">
    <property type="entry name" value="PFU"/>
    <property type="match status" value="1"/>
</dbReference>
<evidence type="ECO:0000256" key="1">
    <source>
        <dbReference type="ARBA" id="ARBA00004496"/>
    </source>
</evidence>
<feature type="transmembrane region" description="Helical" evidence="7">
    <location>
        <begin position="46"/>
        <end position="70"/>
    </location>
</feature>
<dbReference type="PANTHER" id="PTHR19849:SF0">
    <property type="entry name" value="PHOSPHOLIPASE A-2-ACTIVATING PROTEIN"/>
    <property type="match status" value="1"/>
</dbReference>
<dbReference type="Pfam" id="PF08324">
    <property type="entry name" value="PUL"/>
    <property type="match status" value="1"/>
</dbReference>
<dbReference type="SMART" id="SM00320">
    <property type="entry name" value="WD40"/>
    <property type="match status" value="7"/>
</dbReference>
<gene>
    <name evidence="10" type="ORF">DC041_0007654</name>
</gene>
<comment type="caution">
    <text evidence="10">The sequence shown here is derived from an EMBL/GenBank/DDBJ whole genome shotgun (WGS) entry which is preliminary data.</text>
</comment>
<dbReference type="Gene3D" id="3.10.20.870">
    <property type="entry name" value="PFU (PLAA family ubiquitin binding), C-terminal domain"/>
    <property type="match status" value="1"/>
</dbReference>
<comment type="similarity">
    <text evidence="2">Belongs to the WD repeat PLAP family.</text>
</comment>
<dbReference type="GO" id="GO:0043161">
    <property type="term" value="P:proteasome-mediated ubiquitin-dependent protein catabolic process"/>
    <property type="evidence" value="ECO:0007669"/>
    <property type="project" value="TreeGrafter"/>
</dbReference>
<sequence length="923" mass="102096">MVEVYKLRCTLSGHKSDVRAVTCLSDTRIVSASRDLTARTWHISKLVIFLFKLILLHLLTVVMMSCIQAISEGCDGCEDMVLLGHTNYVSAVCCQDLDKECRILTGSHDKLIRGYNSMSPEALFTLEGHKDTVCTLAVGNHKTIISGSWDKSIKIWKEEKCVSTLTGHEAAVWCVLVMSAVNITGHIDDLIVISGSADQTIRIWCLRGLNQDISSPDIILLNSLNEHKDCVRALARIDDSRFLSASNDASIRAWDATTGKCIGEFYGHTNFVYGLACSPNFPKFVSCGEDRSIRVWLLPSASEWAPEKHFSCFQTILLPCQSAWCVAMVPNGDIIVGGSDSMIRIFSCDSTRQASSDILKLYETELANFKITVPSSSGAGDLVLNNLPGVEALTRPGKSEGQILVINDNGRSVCYQWSSHDTRWIEVGDVVGSQPSNRQVHEGKFICIFSKCVFRPFYNTIVYISSKEYDFVFTVDIDDSMPGLKLPYNRTEDPWFAAHSFIQRHDLPAGYLDTVANFIIQNAGPPINPVVSNDLSHSDPFTGAHRYIPNSFSSTITKSTTNGTSVFTSHFPPDTFISMKSISLGPLMTKLESFNVQSPIPLNNEFLEACRKFNIDDCTETEAVHLTTHILDAINKWTPDTIFPLLDILRCLVFWPISSDIIFETTNWNYLLLISFNNPDLSSANCLLMLRLLVNSLAADGPRFIDTIQRQSLSSSSSSSSLTNSSDKPNVVPKSLITAVGITGRLVELVNDNKLQFVTRKPHQVALACLMYNMSVLVHLAKPFSIEPNIFPQLRFISGVCIRISLNILSLALDHGCSGVTQLHPEAVNHLFVSIGTCLLSVTSGLNSTGEQLKTQRIRILASAMIGLKDLPQSVDNDVNIDNNVEEFTAWESVRKIINYWITTPTVCSNVRACASQLLSILE</sequence>
<dbReference type="InterPro" id="IPR036322">
    <property type="entry name" value="WD40_repeat_dom_sf"/>
</dbReference>
<dbReference type="STRING" id="6184.A0A430QD11"/>
<evidence type="ECO:0000256" key="5">
    <source>
        <dbReference type="ARBA" id="ARBA00022737"/>
    </source>
</evidence>
<organism evidence="10 11">
    <name type="scientific">Schistosoma bovis</name>
    <name type="common">Blood fluke</name>
    <dbReference type="NCBI Taxonomy" id="6184"/>
    <lineage>
        <taxon>Eukaryota</taxon>
        <taxon>Metazoa</taxon>
        <taxon>Spiralia</taxon>
        <taxon>Lophotrochozoa</taxon>
        <taxon>Platyhelminthes</taxon>
        <taxon>Trematoda</taxon>
        <taxon>Digenea</taxon>
        <taxon>Strigeidida</taxon>
        <taxon>Schistosomatoidea</taxon>
        <taxon>Schistosomatidae</taxon>
        <taxon>Schistosoma</taxon>
    </lineage>
</organism>
<dbReference type="Pfam" id="PF00400">
    <property type="entry name" value="WD40"/>
    <property type="match status" value="6"/>
</dbReference>
<evidence type="ECO:0000256" key="2">
    <source>
        <dbReference type="ARBA" id="ARBA00008495"/>
    </source>
</evidence>
<feature type="repeat" description="WD" evidence="6">
    <location>
        <begin position="224"/>
        <end position="264"/>
    </location>
</feature>
<keyword evidence="7" id="KW-0812">Transmembrane</keyword>
<dbReference type="EMBL" id="QMKO01001942">
    <property type="protein sequence ID" value="RTG85601.1"/>
    <property type="molecule type" value="Genomic_DNA"/>
</dbReference>
<feature type="domain" description="PFU" evidence="8">
    <location>
        <begin position="416"/>
        <end position="533"/>
    </location>
</feature>
<accession>A0A430QD11</accession>
<keyword evidence="5" id="KW-0677">Repeat</keyword>
<keyword evidence="7" id="KW-1133">Transmembrane helix</keyword>
<dbReference type="CDD" id="cd00200">
    <property type="entry name" value="WD40"/>
    <property type="match status" value="1"/>
</dbReference>
<dbReference type="SUPFAM" id="SSF50978">
    <property type="entry name" value="WD40 repeat-like"/>
    <property type="match status" value="1"/>
</dbReference>
<keyword evidence="11" id="KW-1185">Reference proteome</keyword>
<feature type="domain" description="PUL" evidence="9">
    <location>
        <begin position="569"/>
        <end position="884"/>
    </location>
</feature>
<dbReference type="InterPro" id="IPR013535">
    <property type="entry name" value="PUL_dom"/>
</dbReference>
<dbReference type="PROSITE" id="PS51394">
    <property type="entry name" value="PFU"/>
    <property type="match status" value="1"/>
</dbReference>
<dbReference type="Gene3D" id="2.130.10.10">
    <property type="entry name" value="YVTN repeat-like/Quinoprotein amine dehydrogenase"/>
    <property type="match status" value="1"/>
</dbReference>
<comment type="subcellular location">
    <subcellularLocation>
        <location evidence="1">Cytoplasm</location>
    </subcellularLocation>
</comment>
<evidence type="ECO:0000256" key="6">
    <source>
        <dbReference type="PROSITE-ProRule" id="PRU00221"/>
    </source>
</evidence>
<feature type="repeat" description="WD" evidence="6">
    <location>
        <begin position="11"/>
        <end position="44"/>
    </location>
</feature>
<evidence type="ECO:0000256" key="7">
    <source>
        <dbReference type="SAM" id="Phobius"/>
    </source>
</evidence>
<name>A0A430QD11_SCHBO</name>
<keyword evidence="4 6" id="KW-0853">WD repeat</keyword>
<dbReference type="Proteomes" id="UP000290809">
    <property type="component" value="Unassembled WGS sequence"/>
</dbReference>
<evidence type="ECO:0000256" key="4">
    <source>
        <dbReference type="ARBA" id="ARBA00022574"/>
    </source>
</evidence>
<feature type="repeat" description="WD" evidence="6">
    <location>
        <begin position="126"/>
        <end position="157"/>
    </location>
</feature>
<keyword evidence="3" id="KW-0963">Cytoplasm</keyword>
<feature type="repeat" description="WD" evidence="6">
    <location>
        <begin position="265"/>
        <end position="296"/>
    </location>
</feature>
<reference evidence="10 11" key="1">
    <citation type="journal article" date="2019" name="PLoS Pathog.">
        <title>Genome sequence of the bovine parasite Schistosoma bovis Tanzania.</title>
        <authorList>
            <person name="Oey H."/>
            <person name="Zakrzewski M."/>
            <person name="Gobert G."/>
            <person name="Gravermann K."/>
            <person name="Stoye J."/>
            <person name="Jones M."/>
            <person name="Mcmanus D."/>
            <person name="Krause L."/>
        </authorList>
    </citation>
    <scope>NUCLEOTIDE SEQUENCE [LARGE SCALE GENOMIC DNA]</scope>
    <source>
        <strain evidence="10 11">TAN1997</strain>
    </source>
</reference>
<dbReference type="AlphaFoldDB" id="A0A430QD11"/>
<dbReference type="InterPro" id="IPR011989">
    <property type="entry name" value="ARM-like"/>
</dbReference>
<proteinExistence type="inferred from homology"/>
<dbReference type="PRINTS" id="PR00320">
    <property type="entry name" value="GPROTEINBRPT"/>
</dbReference>
<evidence type="ECO:0000259" key="9">
    <source>
        <dbReference type="PROSITE" id="PS51396"/>
    </source>
</evidence>
<dbReference type="GO" id="GO:0010992">
    <property type="term" value="P:ubiquitin recycling"/>
    <property type="evidence" value="ECO:0007669"/>
    <property type="project" value="TreeGrafter"/>
</dbReference>
<dbReference type="Gene3D" id="1.25.10.10">
    <property type="entry name" value="Leucine-rich Repeat Variant"/>
    <property type="match status" value="1"/>
</dbReference>
<dbReference type="InterPro" id="IPR015155">
    <property type="entry name" value="PFU"/>
</dbReference>
<dbReference type="PROSITE" id="PS50294">
    <property type="entry name" value="WD_REPEATS_REGION"/>
    <property type="match status" value="2"/>
</dbReference>
<dbReference type="GO" id="GO:0005737">
    <property type="term" value="C:cytoplasm"/>
    <property type="evidence" value="ECO:0007669"/>
    <property type="project" value="UniProtKB-SubCell"/>
</dbReference>
<keyword evidence="7" id="KW-0472">Membrane</keyword>